<dbReference type="EMBL" id="JAKROA010000004">
    <property type="protein sequence ID" value="KAL5107417.1"/>
    <property type="molecule type" value="Genomic_DNA"/>
</dbReference>
<organism evidence="1 2">
    <name type="scientific">Taenia crassiceps</name>
    <dbReference type="NCBI Taxonomy" id="6207"/>
    <lineage>
        <taxon>Eukaryota</taxon>
        <taxon>Metazoa</taxon>
        <taxon>Spiralia</taxon>
        <taxon>Lophotrochozoa</taxon>
        <taxon>Platyhelminthes</taxon>
        <taxon>Cestoda</taxon>
        <taxon>Eucestoda</taxon>
        <taxon>Cyclophyllidea</taxon>
        <taxon>Taeniidae</taxon>
        <taxon>Taenia</taxon>
    </lineage>
</organism>
<sequence length="93" mass="10502">MFRPRRLQPAGTIVFSRSMAEEHLCELVGFFGDERGQYQVGVGRGSRGGQTESVPPRRCSYLSTVQSNWLVEVKEVSRIFVVCVLLRILLTTL</sequence>
<reference evidence="1 2" key="1">
    <citation type="journal article" date="2022" name="Front. Cell. Infect. Microbiol.">
        <title>The Genomes of Two Strains of Taenia crassiceps the Animal Model for the Study of Human Cysticercosis.</title>
        <authorList>
            <person name="Bobes R.J."/>
            <person name="Estrada K."/>
            <person name="Rios-Valencia D.G."/>
            <person name="Calderon-Gallegos A."/>
            <person name="de la Torre P."/>
            <person name="Carrero J.C."/>
            <person name="Sanchez-Flores A."/>
            <person name="Laclette J.P."/>
        </authorList>
    </citation>
    <scope>NUCLEOTIDE SEQUENCE [LARGE SCALE GENOMIC DNA]</scope>
    <source>
        <strain evidence="1">WFUcys</strain>
    </source>
</reference>
<proteinExistence type="predicted"/>
<name>A0ABR4QCX9_9CEST</name>
<dbReference type="Proteomes" id="UP001651158">
    <property type="component" value="Unassembled WGS sequence"/>
</dbReference>
<evidence type="ECO:0000313" key="2">
    <source>
        <dbReference type="Proteomes" id="UP001651158"/>
    </source>
</evidence>
<gene>
    <name evidence="1" type="ORF">TcWFU_001999</name>
</gene>
<keyword evidence="2" id="KW-1185">Reference proteome</keyword>
<accession>A0ABR4QCX9</accession>
<evidence type="ECO:0000313" key="1">
    <source>
        <dbReference type="EMBL" id="KAL5107417.1"/>
    </source>
</evidence>
<comment type="caution">
    <text evidence="1">The sequence shown here is derived from an EMBL/GenBank/DDBJ whole genome shotgun (WGS) entry which is preliminary data.</text>
</comment>
<protein>
    <submittedName>
        <fullName evidence="1">Uncharacterized protein</fullName>
    </submittedName>
</protein>